<proteinExistence type="predicted"/>
<sequence>MPDSQGNPTLLDLIEEIEDDIGRADLNQQVRTAVSRAIRHHQSQRLHFNERSLVFVTAPGVDTYARGDLGEIADLYAVDTLVLIENDQPWPLRRVPEADIERRQDASCWSRPCRFSFFDRSIRLDPVPDAAYSLRLSGHMQIPAPPADGDTSPWVDEAGTLIAAWAKRHLAQNVLRDPVLAKIQEDAVRSALNELRGRANRAASAGQIRAWTL</sequence>
<dbReference type="InterPro" id="IPR056209">
    <property type="entry name" value="SU10_adaptor"/>
</dbReference>
<dbReference type="RefSeq" id="WP_346013033.1">
    <property type="nucleotide sequence ID" value="NZ_JAQYXP010000002.1"/>
</dbReference>
<accession>A0ABU9ZVR7</accession>
<dbReference type="Pfam" id="PF24175">
    <property type="entry name" value="SU10_adaptor"/>
    <property type="match status" value="1"/>
</dbReference>
<protein>
    <submittedName>
        <fullName evidence="1">Uncharacterized protein</fullName>
    </submittedName>
</protein>
<reference evidence="1 2" key="1">
    <citation type="journal article" date="2023" name="PLoS ONE">
        <title>Complete genome assembly of Hawai'i environmental nontuberculous mycobacteria reveals unexpected co-isolation with methylobacteria.</title>
        <authorList>
            <person name="Hendrix J."/>
            <person name="Epperson L.E."/>
            <person name="Tong E.I."/>
            <person name="Chan Y.L."/>
            <person name="Hasan N.A."/>
            <person name="Dawrs S.N."/>
            <person name="Norton G.J."/>
            <person name="Virdi R."/>
            <person name="Crooks J.L."/>
            <person name="Chan E.D."/>
            <person name="Honda J.R."/>
            <person name="Strong M."/>
        </authorList>
    </citation>
    <scope>NUCLEOTIDE SEQUENCE [LARGE SCALE GENOMIC DNA]</scope>
    <source>
        <strain evidence="1 2">NJH_HI04-1</strain>
    </source>
</reference>
<evidence type="ECO:0000313" key="1">
    <source>
        <dbReference type="EMBL" id="MEN3234730.1"/>
    </source>
</evidence>
<gene>
    <name evidence="1" type="ORF">PUR29_14105</name>
</gene>
<dbReference type="Proteomes" id="UP001407347">
    <property type="component" value="Unassembled WGS sequence"/>
</dbReference>
<dbReference type="EMBL" id="JAQYXP010000002">
    <property type="protein sequence ID" value="MEN3234730.1"/>
    <property type="molecule type" value="Genomic_DNA"/>
</dbReference>
<comment type="caution">
    <text evidence="1">The sequence shown here is derived from an EMBL/GenBank/DDBJ whole genome shotgun (WGS) entry which is preliminary data.</text>
</comment>
<evidence type="ECO:0000313" key="2">
    <source>
        <dbReference type="Proteomes" id="UP001407347"/>
    </source>
</evidence>
<name>A0ABU9ZVR7_9HYPH</name>
<keyword evidence="2" id="KW-1185">Reference proteome</keyword>
<organism evidence="1 2">
    <name type="scientific">Methylobacterium ajmalii</name>
    <dbReference type="NCBI Taxonomy" id="2738439"/>
    <lineage>
        <taxon>Bacteria</taxon>
        <taxon>Pseudomonadati</taxon>
        <taxon>Pseudomonadota</taxon>
        <taxon>Alphaproteobacteria</taxon>
        <taxon>Hyphomicrobiales</taxon>
        <taxon>Methylobacteriaceae</taxon>
        <taxon>Methylobacterium</taxon>
    </lineage>
</organism>